<dbReference type="AlphaFoldDB" id="A0A5N6TGR8"/>
<reference evidence="3 4" key="1">
    <citation type="submission" date="2019-04" db="EMBL/GenBank/DDBJ databases">
        <title>Friends and foes A comparative genomics study of 23 Aspergillus species from section Flavi.</title>
        <authorList>
            <consortium name="DOE Joint Genome Institute"/>
            <person name="Kjaerbolling I."/>
            <person name="Vesth T."/>
            <person name="Frisvad J.C."/>
            <person name="Nybo J.L."/>
            <person name="Theobald S."/>
            <person name="Kildgaard S."/>
            <person name="Isbrandt T."/>
            <person name="Kuo A."/>
            <person name="Sato A."/>
            <person name="Lyhne E.K."/>
            <person name="Kogle M.E."/>
            <person name="Wiebenga A."/>
            <person name="Kun R.S."/>
            <person name="Lubbers R.J."/>
            <person name="Makela M.R."/>
            <person name="Barry K."/>
            <person name="Chovatia M."/>
            <person name="Clum A."/>
            <person name="Daum C."/>
            <person name="Haridas S."/>
            <person name="He G."/>
            <person name="LaButti K."/>
            <person name="Lipzen A."/>
            <person name="Mondo S."/>
            <person name="Riley R."/>
            <person name="Salamov A."/>
            <person name="Simmons B.A."/>
            <person name="Magnuson J.K."/>
            <person name="Henrissat B."/>
            <person name="Mortensen U.H."/>
            <person name="Larsen T.O."/>
            <person name="Devries R.P."/>
            <person name="Grigoriev I.V."/>
            <person name="Machida M."/>
            <person name="Baker S.E."/>
            <person name="Andersen M.R."/>
        </authorList>
    </citation>
    <scope>NUCLEOTIDE SEQUENCE [LARGE SCALE GENOMIC DNA]</scope>
    <source>
        <strain evidence="3 4">IBT 18842</strain>
    </source>
</reference>
<dbReference type="PANTHER" id="PTHR28288">
    <property type="entry name" value="PROTEASE B INHIBITOR 2"/>
    <property type="match status" value="1"/>
</dbReference>
<dbReference type="EMBL" id="ML742332">
    <property type="protein sequence ID" value="KAE8145578.1"/>
    <property type="molecule type" value="Genomic_DNA"/>
</dbReference>
<comment type="similarity">
    <text evidence="1">Belongs to the protease inhibitor I9 family.</text>
</comment>
<gene>
    <name evidence="3" type="ORF">BDV25DRAFT_164362</name>
</gene>
<keyword evidence="4" id="KW-1185">Reference proteome</keyword>
<keyword evidence="2" id="KW-0732">Signal</keyword>
<dbReference type="OrthoDB" id="3888684at2759"/>
<evidence type="ECO:0000256" key="2">
    <source>
        <dbReference type="SAM" id="SignalP"/>
    </source>
</evidence>
<dbReference type="GO" id="GO:0004866">
    <property type="term" value="F:endopeptidase inhibitor activity"/>
    <property type="evidence" value="ECO:0007669"/>
    <property type="project" value="UniProtKB-ARBA"/>
</dbReference>
<dbReference type="PANTHER" id="PTHR28288:SF1">
    <property type="entry name" value="INHIBITOR I9 DOMAIN-CONTAINING PROTEIN"/>
    <property type="match status" value="1"/>
</dbReference>
<dbReference type="SUPFAM" id="SSF54897">
    <property type="entry name" value="Protease propeptides/inhibitors"/>
    <property type="match status" value="1"/>
</dbReference>
<sequence length="90" mass="9631">MNLFAYLLVGGLSLAWANPIVVTYPKDTPSSVLEDAKNSVINAGGRITHEYQLIKGFSADAPESAVQQISAQSAQYSPTIEKDMSVSIQS</sequence>
<dbReference type="FunFam" id="3.30.70.80:FF:000005">
    <property type="entry name" value="Proteinase inhibitor I2B"/>
    <property type="match status" value="1"/>
</dbReference>
<organism evidence="3 4">
    <name type="scientific">Aspergillus avenaceus</name>
    <dbReference type="NCBI Taxonomy" id="36643"/>
    <lineage>
        <taxon>Eukaryota</taxon>
        <taxon>Fungi</taxon>
        <taxon>Dikarya</taxon>
        <taxon>Ascomycota</taxon>
        <taxon>Pezizomycotina</taxon>
        <taxon>Eurotiomycetes</taxon>
        <taxon>Eurotiomycetidae</taxon>
        <taxon>Eurotiales</taxon>
        <taxon>Aspergillaceae</taxon>
        <taxon>Aspergillus</taxon>
        <taxon>Aspergillus subgen. Circumdati</taxon>
    </lineage>
</organism>
<evidence type="ECO:0000256" key="1">
    <source>
        <dbReference type="ARBA" id="ARBA00038069"/>
    </source>
</evidence>
<proteinExistence type="inferred from homology"/>
<accession>A0A5N6TGR8</accession>
<name>A0A5N6TGR8_ASPAV</name>
<evidence type="ECO:0008006" key="5">
    <source>
        <dbReference type="Google" id="ProtNLM"/>
    </source>
</evidence>
<evidence type="ECO:0000313" key="4">
    <source>
        <dbReference type="Proteomes" id="UP000325780"/>
    </source>
</evidence>
<dbReference type="Gene3D" id="3.30.70.80">
    <property type="entry name" value="Peptidase S8 propeptide/proteinase inhibitor I9"/>
    <property type="match status" value="1"/>
</dbReference>
<dbReference type="Proteomes" id="UP000325780">
    <property type="component" value="Unassembled WGS sequence"/>
</dbReference>
<evidence type="ECO:0000313" key="3">
    <source>
        <dbReference type="EMBL" id="KAE8145578.1"/>
    </source>
</evidence>
<feature type="signal peptide" evidence="2">
    <location>
        <begin position="1"/>
        <end position="17"/>
    </location>
</feature>
<dbReference type="GO" id="GO:0042144">
    <property type="term" value="P:vacuole fusion, non-autophagic"/>
    <property type="evidence" value="ECO:0007669"/>
    <property type="project" value="TreeGrafter"/>
</dbReference>
<dbReference type="InterPro" id="IPR037045">
    <property type="entry name" value="S8pro/Inhibitor_I9_sf"/>
</dbReference>
<dbReference type="InterPro" id="IPR052471">
    <property type="entry name" value="PBI_I9"/>
</dbReference>
<protein>
    <recommendedName>
        <fullName evidence="5">Inhibitor I9 domain-containing protein</fullName>
    </recommendedName>
</protein>
<feature type="chain" id="PRO_5024788627" description="Inhibitor I9 domain-containing protein" evidence="2">
    <location>
        <begin position="18"/>
        <end position="90"/>
    </location>
</feature>